<gene>
    <name evidence="2" type="ORF">CROQUDRAFT_655877</name>
</gene>
<dbReference type="AlphaFoldDB" id="A0A9P6TEE8"/>
<reference evidence="2" key="1">
    <citation type="submission" date="2013-11" db="EMBL/GenBank/DDBJ databases">
        <title>Genome sequence of the fusiform rust pathogen reveals effectors for host alternation and coevolution with pine.</title>
        <authorList>
            <consortium name="DOE Joint Genome Institute"/>
            <person name="Smith K."/>
            <person name="Pendleton A."/>
            <person name="Kubisiak T."/>
            <person name="Anderson C."/>
            <person name="Salamov A."/>
            <person name="Aerts A."/>
            <person name="Riley R."/>
            <person name="Clum A."/>
            <person name="Lindquist E."/>
            <person name="Ence D."/>
            <person name="Campbell M."/>
            <person name="Kronenberg Z."/>
            <person name="Feau N."/>
            <person name="Dhillon B."/>
            <person name="Hamelin R."/>
            <person name="Burleigh J."/>
            <person name="Smith J."/>
            <person name="Yandell M."/>
            <person name="Nelson C."/>
            <person name="Grigoriev I."/>
            <person name="Davis J."/>
        </authorList>
    </citation>
    <scope>NUCLEOTIDE SEQUENCE</scope>
    <source>
        <strain evidence="2">G11</strain>
    </source>
</reference>
<protein>
    <recommendedName>
        <fullName evidence="4">Secreted protein</fullName>
    </recommendedName>
</protein>
<evidence type="ECO:0000256" key="1">
    <source>
        <dbReference type="SAM" id="SignalP"/>
    </source>
</evidence>
<evidence type="ECO:0000313" key="3">
    <source>
        <dbReference type="Proteomes" id="UP000886653"/>
    </source>
</evidence>
<dbReference type="EMBL" id="MU167245">
    <property type="protein sequence ID" value="KAG0147668.1"/>
    <property type="molecule type" value="Genomic_DNA"/>
</dbReference>
<organism evidence="2 3">
    <name type="scientific">Cronartium quercuum f. sp. fusiforme G11</name>
    <dbReference type="NCBI Taxonomy" id="708437"/>
    <lineage>
        <taxon>Eukaryota</taxon>
        <taxon>Fungi</taxon>
        <taxon>Dikarya</taxon>
        <taxon>Basidiomycota</taxon>
        <taxon>Pucciniomycotina</taxon>
        <taxon>Pucciniomycetes</taxon>
        <taxon>Pucciniales</taxon>
        <taxon>Coleosporiaceae</taxon>
        <taxon>Cronartium</taxon>
    </lineage>
</organism>
<name>A0A9P6TEE8_9BASI</name>
<evidence type="ECO:0000313" key="2">
    <source>
        <dbReference type="EMBL" id="KAG0147668.1"/>
    </source>
</evidence>
<feature type="signal peptide" evidence="1">
    <location>
        <begin position="1"/>
        <end position="24"/>
    </location>
</feature>
<keyword evidence="3" id="KW-1185">Reference proteome</keyword>
<accession>A0A9P6TEE8</accession>
<evidence type="ECO:0008006" key="4">
    <source>
        <dbReference type="Google" id="ProtNLM"/>
    </source>
</evidence>
<feature type="chain" id="PRO_5040312441" description="Secreted protein" evidence="1">
    <location>
        <begin position="25"/>
        <end position="117"/>
    </location>
</feature>
<proteinExistence type="predicted"/>
<sequence>MLFSSFRAIALLSIYLGLNSPMGAFSLTCDSQFKLGSNYMECNGQGCMSSGIGSQIIRQPYATGCEGHLPAKKLHCTSYENQNGQKKCDGVVCSTIHDLPACQTIKESGPPGGDDNW</sequence>
<comment type="caution">
    <text evidence="2">The sequence shown here is derived from an EMBL/GenBank/DDBJ whole genome shotgun (WGS) entry which is preliminary data.</text>
</comment>
<dbReference type="Proteomes" id="UP000886653">
    <property type="component" value="Unassembled WGS sequence"/>
</dbReference>
<keyword evidence="1" id="KW-0732">Signal</keyword>